<comment type="caution">
    <text evidence="2">The sequence shown here is derived from an EMBL/GenBank/DDBJ whole genome shotgun (WGS) entry which is preliminary data.</text>
</comment>
<feature type="region of interest" description="Disordered" evidence="1">
    <location>
        <begin position="22"/>
        <end position="86"/>
    </location>
</feature>
<proteinExistence type="predicted"/>
<feature type="compositionally biased region" description="Basic and acidic residues" evidence="1">
    <location>
        <begin position="27"/>
        <end position="51"/>
    </location>
</feature>
<dbReference type="Proteomes" id="UP000092993">
    <property type="component" value="Unassembled WGS sequence"/>
</dbReference>
<organism evidence="2 3">
    <name type="scientific">Grifola frondosa</name>
    <name type="common">Maitake</name>
    <name type="synonym">Polyporus frondosus</name>
    <dbReference type="NCBI Taxonomy" id="5627"/>
    <lineage>
        <taxon>Eukaryota</taxon>
        <taxon>Fungi</taxon>
        <taxon>Dikarya</taxon>
        <taxon>Basidiomycota</taxon>
        <taxon>Agaricomycotina</taxon>
        <taxon>Agaricomycetes</taxon>
        <taxon>Polyporales</taxon>
        <taxon>Grifolaceae</taxon>
        <taxon>Grifola</taxon>
    </lineage>
</organism>
<sequence>MCEEIGRLEFLRILKGASALLRRQGAKKREESTATERQEPGCRERKNKQEELCANDELATNGERFGRENGEDISTAMQHDKQASLR</sequence>
<evidence type="ECO:0000256" key="1">
    <source>
        <dbReference type="SAM" id="MobiDB-lite"/>
    </source>
</evidence>
<keyword evidence="3" id="KW-1185">Reference proteome</keyword>
<protein>
    <submittedName>
        <fullName evidence="2">Uncharacterized protein</fullName>
    </submittedName>
</protein>
<accession>A0A1C7LZZ3</accession>
<name>A0A1C7LZZ3_GRIFR</name>
<evidence type="ECO:0000313" key="2">
    <source>
        <dbReference type="EMBL" id="OBZ70261.1"/>
    </source>
</evidence>
<gene>
    <name evidence="2" type="ORF">A0H81_09751</name>
</gene>
<dbReference type="AlphaFoldDB" id="A0A1C7LZZ3"/>
<reference evidence="2 3" key="1">
    <citation type="submission" date="2016-03" db="EMBL/GenBank/DDBJ databases">
        <title>Whole genome sequencing of Grifola frondosa 9006-11.</title>
        <authorList>
            <person name="Min B."/>
            <person name="Park H."/>
            <person name="Kim J.-G."/>
            <person name="Cho H."/>
            <person name="Oh Y.-L."/>
            <person name="Kong W.-S."/>
            <person name="Choi I.-G."/>
        </authorList>
    </citation>
    <scope>NUCLEOTIDE SEQUENCE [LARGE SCALE GENOMIC DNA]</scope>
    <source>
        <strain evidence="2 3">9006-11</strain>
    </source>
</reference>
<dbReference type="EMBL" id="LUGG01000014">
    <property type="protein sequence ID" value="OBZ70261.1"/>
    <property type="molecule type" value="Genomic_DNA"/>
</dbReference>
<evidence type="ECO:0000313" key="3">
    <source>
        <dbReference type="Proteomes" id="UP000092993"/>
    </source>
</evidence>